<dbReference type="AlphaFoldDB" id="A0A2P6NZK8"/>
<evidence type="ECO:0000313" key="10">
    <source>
        <dbReference type="Proteomes" id="UP000241769"/>
    </source>
</evidence>
<dbReference type="Gene3D" id="3.40.605.10">
    <property type="entry name" value="Aldehyde Dehydrogenase, Chain A, domain 1"/>
    <property type="match status" value="1"/>
</dbReference>
<dbReference type="CDD" id="cd07087">
    <property type="entry name" value="ALDH_F3-13-14_CALDH-like"/>
    <property type="match status" value="1"/>
</dbReference>
<dbReference type="InterPro" id="IPR015590">
    <property type="entry name" value="Aldehyde_DH_dom"/>
</dbReference>
<dbReference type="InterPro" id="IPR016161">
    <property type="entry name" value="Ald_DH/histidinol_DH"/>
</dbReference>
<evidence type="ECO:0000256" key="5">
    <source>
        <dbReference type="PIRSR" id="PIRSR036492-1"/>
    </source>
</evidence>
<dbReference type="PROSITE" id="PS00687">
    <property type="entry name" value="ALDEHYDE_DEHYDR_GLU"/>
    <property type="match status" value="1"/>
</dbReference>
<dbReference type="Gene3D" id="3.40.309.10">
    <property type="entry name" value="Aldehyde Dehydrogenase, Chain A, domain 2"/>
    <property type="match status" value="1"/>
</dbReference>
<sequence length="495" mass="54518">MSTLAYTPVSDIKDVVNQVRQGFNTRASLPLEYRKKQLQAIKRCLLDNAEQWKSGLQQDLGMDLLLQTTEVEFVVNEINFLLDNLSTWAAPEVRSVPLYTQPASGYIIKEPLGVVLVMGAWNYPISLVIKPLLGAIAAGNAAIIKPSEISVNTARNFATLLPKYLDPALFAVVTGAVDQATELLKHKFDHIVYTGNGKVAKIVATAAAQHLTPTTLELGGKSPVIVDDTISLSTAASRIVWGKYANAGQTCVAPDYVFVKREVLPEFLHQLSQHIRKYYGEDPKVSPDYSRIVNLNHVNRILDLLEGQNIYHGGNYNQADRYISPTIIIEPEENSKILTEEIFGPLLPVLPYDHLDDVIRYVSNRPKPLALYIFSNSKSNQKKIIEGTSSGGVSINEVVSHVSCSNLPFGGVGDSGMGSYNGKASFDTFSHHRSVLKRSWLPDPAIRFPPFSQGKVSTVKALASLRIPKMKTLAIPVLIGILLTYRKPITRILGF</sequence>
<dbReference type="GO" id="GO:0005737">
    <property type="term" value="C:cytoplasm"/>
    <property type="evidence" value="ECO:0007669"/>
    <property type="project" value="TreeGrafter"/>
</dbReference>
<gene>
    <name evidence="9" type="ORF">PROFUN_01254</name>
</gene>
<dbReference type="PANTHER" id="PTHR43570">
    <property type="entry name" value="ALDEHYDE DEHYDROGENASE"/>
    <property type="match status" value="1"/>
</dbReference>
<dbReference type="InterPro" id="IPR029510">
    <property type="entry name" value="Ald_DH_CS_GLU"/>
</dbReference>
<dbReference type="PROSITE" id="PS00070">
    <property type="entry name" value="ALDEHYDE_DEHYDR_CYS"/>
    <property type="match status" value="1"/>
</dbReference>
<comment type="similarity">
    <text evidence="1 4 7">Belongs to the aldehyde dehydrogenase family.</text>
</comment>
<dbReference type="FunFam" id="3.40.309.10:FF:000003">
    <property type="entry name" value="Aldehyde dehydrogenase"/>
    <property type="match status" value="1"/>
</dbReference>
<proteinExistence type="inferred from homology"/>
<dbReference type="Pfam" id="PF00171">
    <property type="entry name" value="Aldedh"/>
    <property type="match status" value="1"/>
</dbReference>
<dbReference type="SUPFAM" id="SSF53720">
    <property type="entry name" value="ALDH-like"/>
    <property type="match status" value="1"/>
</dbReference>
<evidence type="ECO:0000256" key="3">
    <source>
        <dbReference type="ARBA" id="ARBA00023027"/>
    </source>
</evidence>
<reference evidence="9 10" key="1">
    <citation type="journal article" date="2018" name="Genome Biol. Evol.">
        <title>Multiple Roots of Fruiting Body Formation in Amoebozoa.</title>
        <authorList>
            <person name="Hillmann F."/>
            <person name="Forbes G."/>
            <person name="Novohradska S."/>
            <person name="Ferling I."/>
            <person name="Riege K."/>
            <person name="Groth M."/>
            <person name="Westermann M."/>
            <person name="Marz M."/>
            <person name="Spaller T."/>
            <person name="Winckler T."/>
            <person name="Schaap P."/>
            <person name="Glockner G."/>
        </authorList>
    </citation>
    <scope>NUCLEOTIDE SEQUENCE [LARGE SCALE GENOMIC DNA]</scope>
    <source>
        <strain evidence="9 10">Jena</strain>
    </source>
</reference>
<evidence type="ECO:0000256" key="4">
    <source>
        <dbReference type="PIRNR" id="PIRNR036492"/>
    </source>
</evidence>
<dbReference type="PIRSF" id="PIRSF036492">
    <property type="entry name" value="ALDH"/>
    <property type="match status" value="1"/>
</dbReference>
<protein>
    <recommendedName>
        <fullName evidence="4">Aldehyde dehydrogenase</fullName>
    </recommendedName>
</protein>
<dbReference type="InterPro" id="IPR016162">
    <property type="entry name" value="Ald_DH_N"/>
</dbReference>
<dbReference type="InParanoid" id="A0A2P6NZK8"/>
<evidence type="ECO:0000256" key="2">
    <source>
        <dbReference type="ARBA" id="ARBA00023002"/>
    </source>
</evidence>
<comment type="caution">
    <text evidence="9">The sequence shown here is derived from an EMBL/GenBank/DDBJ whole genome shotgun (WGS) entry which is preliminary data.</text>
</comment>
<feature type="domain" description="Aldehyde dehydrogenase" evidence="8">
    <location>
        <begin position="7"/>
        <end position="435"/>
    </location>
</feature>
<dbReference type="GO" id="GO:0006081">
    <property type="term" value="P:aldehyde metabolic process"/>
    <property type="evidence" value="ECO:0007669"/>
    <property type="project" value="InterPro"/>
</dbReference>
<keyword evidence="10" id="KW-1185">Reference proteome</keyword>
<name>A0A2P6NZK8_9EUKA</name>
<evidence type="ECO:0000256" key="1">
    <source>
        <dbReference type="ARBA" id="ARBA00009986"/>
    </source>
</evidence>
<evidence type="ECO:0000313" key="9">
    <source>
        <dbReference type="EMBL" id="PRP89391.1"/>
    </source>
</evidence>
<dbReference type="InterPro" id="IPR012394">
    <property type="entry name" value="Aldehyde_DH_NAD(P)"/>
</dbReference>
<dbReference type="FunFam" id="3.40.605.10:FF:000004">
    <property type="entry name" value="Aldehyde dehydrogenase"/>
    <property type="match status" value="1"/>
</dbReference>
<accession>A0A2P6NZK8</accession>
<dbReference type="PANTHER" id="PTHR43570:SF16">
    <property type="entry name" value="ALDEHYDE DEHYDROGENASE TYPE III, ISOFORM Q"/>
    <property type="match status" value="1"/>
</dbReference>
<dbReference type="GO" id="GO:0004029">
    <property type="term" value="F:aldehyde dehydrogenase (NAD+) activity"/>
    <property type="evidence" value="ECO:0007669"/>
    <property type="project" value="TreeGrafter"/>
</dbReference>
<evidence type="ECO:0000256" key="6">
    <source>
        <dbReference type="PROSITE-ProRule" id="PRU10007"/>
    </source>
</evidence>
<keyword evidence="3" id="KW-0520">NAD</keyword>
<feature type="active site" evidence="5 6">
    <location>
        <position position="217"/>
    </location>
</feature>
<dbReference type="InterPro" id="IPR016163">
    <property type="entry name" value="Ald_DH_C"/>
</dbReference>
<dbReference type="EMBL" id="MDYQ01000003">
    <property type="protein sequence ID" value="PRP89391.1"/>
    <property type="molecule type" value="Genomic_DNA"/>
</dbReference>
<dbReference type="OrthoDB" id="440325at2759"/>
<feature type="active site" evidence="5">
    <location>
        <position position="251"/>
    </location>
</feature>
<organism evidence="9 10">
    <name type="scientific">Planoprotostelium fungivorum</name>
    <dbReference type="NCBI Taxonomy" id="1890364"/>
    <lineage>
        <taxon>Eukaryota</taxon>
        <taxon>Amoebozoa</taxon>
        <taxon>Evosea</taxon>
        <taxon>Variosea</taxon>
        <taxon>Cavosteliida</taxon>
        <taxon>Cavosteliaceae</taxon>
        <taxon>Planoprotostelium</taxon>
    </lineage>
</organism>
<evidence type="ECO:0000259" key="8">
    <source>
        <dbReference type="Pfam" id="PF00171"/>
    </source>
</evidence>
<dbReference type="STRING" id="1890364.A0A2P6NZK8"/>
<dbReference type="Proteomes" id="UP000241769">
    <property type="component" value="Unassembled WGS sequence"/>
</dbReference>
<keyword evidence="2 4" id="KW-0560">Oxidoreductase</keyword>
<evidence type="ECO:0000256" key="7">
    <source>
        <dbReference type="RuleBase" id="RU003345"/>
    </source>
</evidence>
<dbReference type="InterPro" id="IPR016160">
    <property type="entry name" value="Ald_DH_CS_CYS"/>
</dbReference>